<dbReference type="EMBL" id="MU274926">
    <property type="protein sequence ID" value="KAI0086012.1"/>
    <property type="molecule type" value="Genomic_DNA"/>
</dbReference>
<keyword evidence="2" id="KW-1185">Reference proteome</keyword>
<evidence type="ECO:0000313" key="2">
    <source>
        <dbReference type="Proteomes" id="UP001055072"/>
    </source>
</evidence>
<name>A0ACB8TVG1_9APHY</name>
<organism evidence="1 2">
    <name type="scientific">Irpex rosettiformis</name>
    <dbReference type="NCBI Taxonomy" id="378272"/>
    <lineage>
        <taxon>Eukaryota</taxon>
        <taxon>Fungi</taxon>
        <taxon>Dikarya</taxon>
        <taxon>Basidiomycota</taxon>
        <taxon>Agaricomycotina</taxon>
        <taxon>Agaricomycetes</taxon>
        <taxon>Polyporales</taxon>
        <taxon>Irpicaceae</taxon>
        <taxon>Irpex</taxon>
    </lineage>
</organism>
<reference evidence="1" key="1">
    <citation type="journal article" date="2021" name="Environ. Microbiol.">
        <title>Gene family expansions and transcriptome signatures uncover fungal adaptations to wood decay.</title>
        <authorList>
            <person name="Hage H."/>
            <person name="Miyauchi S."/>
            <person name="Viragh M."/>
            <person name="Drula E."/>
            <person name="Min B."/>
            <person name="Chaduli D."/>
            <person name="Navarro D."/>
            <person name="Favel A."/>
            <person name="Norest M."/>
            <person name="Lesage-Meessen L."/>
            <person name="Balint B."/>
            <person name="Merenyi Z."/>
            <person name="de Eugenio L."/>
            <person name="Morin E."/>
            <person name="Martinez A.T."/>
            <person name="Baldrian P."/>
            <person name="Stursova M."/>
            <person name="Martinez M.J."/>
            <person name="Novotny C."/>
            <person name="Magnuson J.K."/>
            <person name="Spatafora J.W."/>
            <person name="Maurice S."/>
            <person name="Pangilinan J."/>
            <person name="Andreopoulos W."/>
            <person name="LaButti K."/>
            <person name="Hundley H."/>
            <person name="Na H."/>
            <person name="Kuo A."/>
            <person name="Barry K."/>
            <person name="Lipzen A."/>
            <person name="Henrissat B."/>
            <person name="Riley R."/>
            <person name="Ahrendt S."/>
            <person name="Nagy L.G."/>
            <person name="Grigoriev I.V."/>
            <person name="Martin F."/>
            <person name="Rosso M.N."/>
        </authorList>
    </citation>
    <scope>NUCLEOTIDE SEQUENCE</scope>
    <source>
        <strain evidence="1">CBS 384.51</strain>
    </source>
</reference>
<comment type="caution">
    <text evidence="1">The sequence shown here is derived from an EMBL/GenBank/DDBJ whole genome shotgun (WGS) entry which is preliminary data.</text>
</comment>
<protein>
    <submittedName>
        <fullName evidence="1">Uncharacterized protein</fullName>
    </submittedName>
</protein>
<gene>
    <name evidence="1" type="ORF">BDY19DRAFT_374074</name>
</gene>
<evidence type="ECO:0000313" key="1">
    <source>
        <dbReference type="EMBL" id="KAI0086012.1"/>
    </source>
</evidence>
<proteinExistence type="predicted"/>
<sequence>MKETPVAFLQATGRFFGSWTGTSFTDNSASADRKVVRRLQIRSGARIDGLALDFTDGTSTSWHGGQGGSYNTYALETGEDFTSIRVCADETYINGLQFITSKGRESPWYGSRSGTSSSWELDGRALAGFMGSTTLFMNGLMPFWSERYSPATLNNLQSCITESEHIRKEIELAATRCAQLRHQTEQLQRDIEVGLRAPANRAIQGVGVLCGSIEELYEETQRAVVLQSEEVKRLVKVCKGQAAVVAKRFKDLYDDSTKMTERGGELTVELTARLGESESRIKRLNDLQSVADGLKKGAEVRAETMREKQSTAERSAERAQETKREAQRKRREAETARTIRDIFTFGLGRLGDWFGLDEAVRYADKLVESCQRNLDDAQRDMREAQNNLSNIRSEVNRFIQLHSSIDSYKGDVQTTMRLAISLREKNMQLQNTSFDISLFLGGLVARSETIQTKFTAAQFAKAIISVEQLLVTQTKVKGLIRDSPEKLEKTMQMIAKSDEIADALDDMM</sequence>
<dbReference type="Proteomes" id="UP001055072">
    <property type="component" value="Unassembled WGS sequence"/>
</dbReference>
<accession>A0ACB8TVG1</accession>